<keyword evidence="2" id="KW-0812">Transmembrane</keyword>
<sequence length="300" mass="32768">MSTTTKFPPTFANQTGSQLIAAFVNSVFYGIAFLVTLQYFRRHSRGDALYVKLAVSAMIVLATLQTIFVNHEMYRTLIAKHTTPVTRDSPIEWPLAGKFICVYLITFIAQLFFASRIWVLTQNVARWARVSIILIVGLAITQLVAGSLLVNMEATAGTIAELGKHGKLNRTGTAVQGGATAAADVVITLTLIYLYNMHRSSSQKVNSIVDRLALYAINRAAATSICAILGVAFFFGLRGTYYFIVPTLMTGQLYVISAVTVLTSREALREDVDAAAKEQQDDGSVTKHEHGGYTNSEKSV</sequence>
<protein>
    <recommendedName>
        <fullName evidence="3">DUF6534 domain-containing protein</fullName>
    </recommendedName>
</protein>
<feature type="domain" description="DUF6534" evidence="3">
    <location>
        <begin position="180"/>
        <end position="266"/>
    </location>
</feature>
<accession>A0A8H6M7Z0</accession>
<reference evidence="4 5" key="1">
    <citation type="submission" date="2020-07" db="EMBL/GenBank/DDBJ databases">
        <title>Comparative genomics of pyrophilous fungi reveals a link between fire events and developmental genes.</title>
        <authorList>
            <consortium name="DOE Joint Genome Institute"/>
            <person name="Steindorff A.S."/>
            <person name="Carver A."/>
            <person name="Calhoun S."/>
            <person name="Stillman K."/>
            <person name="Liu H."/>
            <person name="Lipzen A."/>
            <person name="Pangilinan J."/>
            <person name="Labutti K."/>
            <person name="Bruns T.D."/>
            <person name="Grigoriev I.V."/>
        </authorList>
    </citation>
    <scope>NUCLEOTIDE SEQUENCE [LARGE SCALE GENOMIC DNA]</scope>
    <source>
        <strain evidence="4 5">CBS 144469</strain>
    </source>
</reference>
<dbReference type="AlphaFoldDB" id="A0A8H6M7Z0"/>
<proteinExistence type="predicted"/>
<evidence type="ECO:0000256" key="1">
    <source>
        <dbReference type="SAM" id="MobiDB-lite"/>
    </source>
</evidence>
<feature type="compositionally biased region" description="Basic and acidic residues" evidence="1">
    <location>
        <begin position="273"/>
        <end position="291"/>
    </location>
</feature>
<feature type="transmembrane region" description="Helical" evidence="2">
    <location>
        <begin position="241"/>
        <end position="262"/>
    </location>
</feature>
<dbReference type="Pfam" id="PF20152">
    <property type="entry name" value="DUF6534"/>
    <property type="match status" value="1"/>
</dbReference>
<feature type="transmembrane region" description="Helical" evidence="2">
    <location>
        <begin position="216"/>
        <end position="235"/>
    </location>
</feature>
<dbReference type="Proteomes" id="UP000521943">
    <property type="component" value="Unassembled WGS sequence"/>
</dbReference>
<feature type="region of interest" description="Disordered" evidence="1">
    <location>
        <begin position="273"/>
        <end position="300"/>
    </location>
</feature>
<evidence type="ECO:0000256" key="2">
    <source>
        <dbReference type="SAM" id="Phobius"/>
    </source>
</evidence>
<organism evidence="4 5">
    <name type="scientific">Ephemerocybe angulata</name>
    <dbReference type="NCBI Taxonomy" id="980116"/>
    <lineage>
        <taxon>Eukaryota</taxon>
        <taxon>Fungi</taxon>
        <taxon>Dikarya</taxon>
        <taxon>Basidiomycota</taxon>
        <taxon>Agaricomycotina</taxon>
        <taxon>Agaricomycetes</taxon>
        <taxon>Agaricomycetidae</taxon>
        <taxon>Agaricales</taxon>
        <taxon>Agaricineae</taxon>
        <taxon>Psathyrellaceae</taxon>
        <taxon>Ephemerocybe</taxon>
    </lineage>
</organism>
<feature type="transmembrane region" description="Helical" evidence="2">
    <location>
        <begin position="174"/>
        <end position="195"/>
    </location>
</feature>
<feature type="transmembrane region" description="Helical" evidence="2">
    <location>
        <begin position="131"/>
        <end position="154"/>
    </location>
</feature>
<keyword evidence="2" id="KW-1133">Transmembrane helix</keyword>
<keyword evidence="2" id="KW-0472">Membrane</keyword>
<dbReference type="PANTHER" id="PTHR40465">
    <property type="entry name" value="CHROMOSOME 1, WHOLE GENOME SHOTGUN SEQUENCE"/>
    <property type="match status" value="1"/>
</dbReference>
<evidence type="ECO:0000313" key="5">
    <source>
        <dbReference type="Proteomes" id="UP000521943"/>
    </source>
</evidence>
<dbReference type="PANTHER" id="PTHR40465:SF1">
    <property type="entry name" value="DUF6534 DOMAIN-CONTAINING PROTEIN"/>
    <property type="match status" value="1"/>
</dbReference>
<evidence type="ECO:0000313" key="4">
    <source>
        <dbReference type="EMBL" id="KAF6756334.1"/>
    </source>
</evidence>
<dbReference type="InterPro" id="IPR045339">
    <property type="entry name" value="DUF6534"/>
</dbReference>
<feature type="transmembrane region" description="Helical" evidence="2">
    <location>
        <begin position="49"/>
        <end position="68"/>
    </location>
</feature>
<feature type="transmembrane region" description="Helical" evidence="2">
    <location>
        <begin position="20"/>
        <end position="37"/>
    </location>
</feature>
<evidence type="ECO:0000259" key="3">
    <source>
        <dbReference type="Pfam" id="PF20152"/>
    </source>
</evidence>
<name>A0A8H6M7Z0_9AGAR</name>
<feature type="transmembrane region" description="Helical" evidence="2">
    <location>
        <begin position="95"/>
        <end position="119"/>
    </location>
</feature>
<comment type="caution">
    <text evidence="4">The sequence shown here is derived from an EMBL/GenBank/DDBJ whole genome shotgun (WGS) entry which is preliminary data.</text>
</comment>
<gene>
    <name evidence="4" type="ORF">DFP72DRAFT_893894</name>
</gene>
<keyword evidence="5" id="KW-1185">Reference proteome</keyword>
<dbReference type="EMBL" id="JACGCI010000026">
    <property type="protein sequence ID" value="KAF6756334.1"/>
    <property type="molecule type" value="Genomic_DNA"/>
</dbReference>
<dbReference type="OrthoDB" id="3053610at2759"/>